<dbReference type="RefSeq" id="WP_136864575.1">
    <property type="nucleotide sequence ID" value="NZ_SWCJ01000016.1"/>
</dbReference>
<name>A0A4U1BJV4_9GAMM</name>
<comment type="subcellular location">
    <subcellularLocation>
        <location evidence="1">Membrane</location>
        <topology evidence="1">Multi-pass membrane protein</topology>
    </subcellularLocation>
</comment>
<evidence type="ECO:0000256" key="11">
    <source>
        <dbReference type="ARBA" id="ARBA00023160"/>
    </source>
</evidence>
<feature type="domain" description="Fatty acid desaturase" evidence="13">
    <location>
        <begin position="50"/>
        <end position="273"/>
    </location>
</feature>
<evidence type="ECO:0000256" key="10">
    <source>
        <dbReference type="ARBA" id="ARBA00023136"/>
    </source>
</evidence>
<protein>
    <submittedName>
        <fullName evidence="14">Acyl-CoA desaturase</fullName>
    </submittedName>
</protein>
<evidence type="ECO:0000256" key="1">
    <source>
        <dbReference type="ARBA" id="ARBA00004141"/>
    </source>
</evidence>
<feature type="transmembrane region" description="Helical" evidence="12">
    <location>
        <begin position="165"/>
        <end position="186"/>
    </location>
</feature>
<evidence type="ECO:0000256" key="9">
    <source>
        <dbReference type="ARBA" id="ARBA00023098"/>
    </source>
</evidence>
<keyword evidence="10 12" id="KW-0472">Membrane</keyword>
<dbReference type="PRINTS" id="PR00075">
    <property type="entry name" value="FACDDSATRASE"/>
</dbReference>
<evidence type="ECO:0000256" key="5">
    <source>
        <dbReference type="ARBA" id="ARBA00022832"/>
    </source>
</evidence>
<evidence type="ECO:0000256" key="8">
    <source>
        <dbReference type="ARBA" id="ARBA00023004"/>
    </source>
</evidence>
<dbReference type="OrthoDB" id="19906at2"/>
<evidence type="ECO:0000256" key="2">
    <source>
        <dbReference type="ARBA" id="ARBA00008749"/>
    </source>
</evidence>
<keyword evidence="6 12" id="KW-1133">Transmembrane helix</keyword>
<keyword evidence="9" id="KW-0443">Lipid metabolism</keyword>
<keyword evidence="3" id="KW-0444">Lipid biosynthesis</keyword>
<reference evidence="14 15" key="1">
    <citation type="submission" date="2019-04" db="EMBL/GenBank/DDBJ databases">
        <authorList>
            <person name="Hwang J.C."/>
        </authorList>
    </citation>
    <scope>NUCLEOTIDE SEQUENCE [LARGE SCALE GENOMIC DNA]</scope>
    <source>
        <strain evidence="14 15">IMCC35002</strain>
    </source>
</reference>
<keyword evidence="7" id="KW-0560">Oxidoreductase</keyword>
<sequence>MSHWKVWLDNESTPLEDPHSRRFNLVRCLPFIMLHVSVIAVFWVPASAFALAIAAVLYVVRAFALTAFYHRYFAHKAFRTHRWVQFVFAFIGASAAQRGPLWWSGHHRQHHAHTDKEGDLHSPKDGFWWSHMLWFTCNASFATPYKQIPEFSRFPELRWLNRFDWVAPLSLIATLFLVGELCAAYLPSLNTDGAQLVVWGFVVSTLALLHATLGVNSLCHRFGSRRYDTDDMSRNNWVVALLTLGEGWHNNHHKYPKSARNGFYWWELDPTFWGLKIMERLGLVWQLAPVPKQAYQTVGDPQSEP</sequence>
<accession>A0A4U1BJV4</accession>
<evidence type="ECO:0000256" key="6">
    <source>
        <dbReference type="ARBA" id="ARBA00022989"/>
    </source>
</evidence>
<dbReference type="CDD" id="cd03505">
    <property type="entry name" value="Delta9-FADS-like"/>
    <property type="match status" value="1"/>
</dbReference>
<keyword evidence="4 12" id="KW-0812">Transmembrane</keyword>
<evidence type="ECO:0000256" key="3">
    <source>
        <dbReference type="ARBA" id="ARBA00022516"/>
    </source>
</evidence>
<evidence type="ECO:0000256" key="12">
    <source>
        <dbReference type="SAM" id="Phobius"/>
    </source>
</evidence>
<evidence type="ECO:0000256" key="4">
    <source>
        <dbReference type="ARBA" id="ARBA00022692"/>
    </source>
</evidence>
<proteinExistence type="inferred from homology"/>
<dbReference type="GO" id="GO:0016717">
    <property type="term" value="F:oxidoreductase activity, acting on paired donors, with oxidation of a pair of donors resulting in the reduction of molecular oxygen to two molecules of water"/>
    <property type="evidence" value="ECO:0007669"/>
    <property type="project" value="InterPro"/>
</dbReference>
<keyword evidence="11" id="KW-0275">Fatty acid biosynthesis</keyword>
<keyword evidence="15" id="KW-1185">Reference proteome</keyword>
<dbReference type="Proteomes" id="UP000305675">
    <property type="component" value="Unassembled WGS sequence"/>
</dbReference>
<dbReference type="AlphaFoldDB" id="A0A4U1BJV4"/>
<gene>
    <name evidence="14" type="ORF">FCL42_16735</name>
</gene>
<feature type="transmembrane region" description="Helical" evidence="12">
    <location>
        <begin position="198"/>
        <end position="219"/>
    </location>
</feature>
<dbReference type="PANTHER" id="PTHR11351">
    <property type="entry name" value="ACYL-COA DESATURASE"/>
    <property type="match status" value="1"/>
</dbReference>
<dbReference type="InterPro" id="IPR005804">
    <property type="entry name" value="FA_desaturase_dom"/>
</dbReference>
<keyword evidence="5" id="KW-0276">Fatty acid metabolism</keyword>
<dbReference type="InterPro" id="IPR015876">
    <property type="entry name" value="Acyl-CoA_DS"/>
</dbReference>
<dbReference type="GO" id="GO:0016020">
    <property type="term" value="C:membrane"/>
    <property type="evidence" value="ECO:0007669"/>
    <property type="project" value="UniProtKB-SubCell"/>
</dbReference>
<dbReference type="PANTHER" id="PTHR11351:SF31">
    <property type="entry name" value="DESATURASE 1, ISOFORM A-RELATED"/>
    <property type="match status" value="1"/>
</dbReference>
<comment type="caution">
    <text evidence="14">The sequence shown here is derived from an EMBL/GenBank/DDBJ whole genome shotgun (WGS) entry which is preliminary data.</text>
</comment>
<evidence type="ECO:0000256" key="7">
    <source>
        <dbReference type="ARBA" id="ARBA00023002"/>
    </source>
</evidence>
<keyword evidence="8" id="KW-0408">Iron</keyword>
<feature type="transmembrane region" description="Helical" evidence="12">
    <location>
        <begin position="49"/>
        <end position="71"/>
    </location>
</feature>
<dbReference type="Pfam" id="PF00487">
    <property type="entry name" value="FA_desaturase"/>
    <property type="match status" value="1"/>
</dbReference>
<evidence type="ECO:0000313" key="14">
    <source>
        <dbReference type="EMBL" id="TKB51864.1"/>
    </source>
</evidence>
<comment type="similarity">
    <text evidence="2">Belongs to the fatty acid desaturase type 2 family.</text>
</comment>
<dbReference type="EMBL" id="SWCJ01000016">
    <property type="protein sequence ID" value="TKB51864.1"/>
    <property type="molecule type" value="Genomic_DNA"/>
</dbReference>
<evidence type="ECO:0000259" key="13">
    <source>
        <dbReference type="Pfam" id="PF00487"/>
    </source>
</evidence>
<dbReference type="GO" id="GO:0006633">
    <property type="term" value="P:fatty acid biosynthetic process"/>
    <property type="evidence" value="ECO:0007669"/>
    <property type="project" value="UniProtKB-KW"/>
</dbReference>
<evidence type="ECO:0000313" key="15">
    <source>
        <dbReference type="Proteomes" id="UP000305675"/>
    </source>
</evidence>
<organism evidence="14 15">
    <name type="scientific">Ferrimonas aestuarii</name>
    <dbReference type="NCBI Taxonomy" id="2569539"/>
    <lineage>
        <taxon>Bacteria</taxon>
        <taxon>Pseudomonadati</taxon>
        <taxon>Pseudomonadota</taxon>
        <taxon>Gammaproteobacteria</taxon>
        <taxon>Alteromonadales</taxon>
        <taxon>Ferrimonadaceae</taxon>
        <taxon>Ferrimonas</taxon>
    </lineage>
</organism>